<accession>H8KNW2</accession>
<dbReference type="EMBL" id="CP003349">
    <property type="protein sequence ID" value="AFD05373.1"/>
    <property type="molecule type" value="Genomic_DNA"/>
</dbReference>
<feature type="compositionally biased region" description="Polar residues" evidence="1">
    <location>
        <begin position="1"/>
        <end position="14"/>
    </location>
</feature>
<keyword evidence="3" id="KW-1185">Reference proteome</keyword>
<dbReference type="OrthoDB" id="982713at2"/>
<dbReference type="Proteomes" id="UP000007590">
    <property type="component" value="Chromosome"/>
</dbReference>
<name>H8KNW2_SOLCM</name>
<dbReference type="RefSeq" id="WP_014678601.1">
    <property type="nucleotide sequence ID" value="NC_017770.1"/>
</dbReference>
<reference evidence="2" key="1">
    <citation type="submission" date="2012-02" db="EMBL/GenBank/DDBJ databases">
        <title>The complete genome of Solitalea canadensis DSM 3403.</title>
        <authorList>
            <consortium name="US DOE Joint Genome Institute (JGI-PGF)"/>
            <person name="Lucas S."/>
            <person name="Copeland A."/>
            <person name="Lapidus A."/>
            <person name="Glavina del Rio T."/>
            <person name="Dalin E."/>
            <person name="Tice H."/>
            <person name="Bruce D."/>
            <person name="Goodwin L."/>
            <person name="Pitluck S."/>
            <person name="Peters L."/>
            <person name="Ovchinnikova G."/>
            <person name="Lu M."/>
            <person name="Kyrpides N."/>
            <person name="Mavromatis K."/>
            <person name="Ivanova N."/>
            <person name="Brettin T."/>
            <person name="Detter J.C."/>
            <person name="Han C."/>
            <person name="Larimer F."/>
            <person name="Land M."/>
            <person name="Hauser L."/>
            <person name="Markowitz V."/>
            <person name="Cheng J.-F."/>
            <person name="Hugenholtz P."/>
            <person name="Woyke T."/>
            <person name="Wu D."/>
            <person name="Spring S."/>
            <person name="Schroeder M."/>
            <person name="Kopitz M."/>
            <person name="Brambilla E."/>
            <person name="Klenk H.-P."/>
            <person name="Eisen J.A."/>
        </authorList>
    </citation>
    <scope>NUCLEOTIDE SEQUENCE</scope>
    <source>
        <strain evidence="2">DSM 3403</strain>
    </source>
</reference>
<dbReference type="AlphaFoldDB" id="H8KNW2"/>
<organism evidence="2 3">
    <name type="scientific">Solitalea canadensis (strain ATCC 29591 / DSM 3403 / JCM 21819 / LMG 8368 / NBRC 15130 / NCIMB 12057 / USAM 9D)</name>
    <name type="common">Flexibacter canadensis</name>
    <dbReference type="NCBI Taxonomy" id="929556"/>
    <lineage>
        <taxon>Bacteria</taxon>
        <taxon>Pseudomonadati</taxon>
        <taxon>Bacteroidota</taxon>
        <taxon>Sphingobacteriia</taxon>
        <taxon>Sphingobacteriales</taxon>
        <taxon>Sphingobacteriaceae</taxon>
        <taxon>Solitalea</taxon>
    </lineage>
</organism>
<feature type="region of interest" description="Disordered" evidence="1">
    <location>
        <begin position="1"/>
        <end position="27"/>
    </location>
</feature>
<protein>
    <submittedName>
        <fullName evidence="2">Uncharacterized protein</fullName>
    </submittedName>
</protein>
<dbReference type="KEGG" id="scn:Solca_0228"/>
<sequence length="74" mass="8337">MIETFTQQNSVSKLRTQETPEEAEMMEQSLAAEKAITEGFDNLGSIKEALNQIMVEPSRNAIENILKYSSSTRK</sequence>
<gene>
    <name evidence="2" type="ordered locus">Solca_0228</name>
</gene>
<evidence type="ECO:0000256" key="1">
    <source>
        <dbReference type="SAM" id="MobiDB-lite"/>
    </source>
</evidence>
<evidence type="ECO:0000313" key="3">
    <source>
        <dbReference type="Proteomes" id="UP000007590"/>
    </source>
</evidence>
<proteinExistence type="predicted"/>
<evidence type="ECO:0000313" key="2">
    <source>
        <dbReference type="EMBL" id="AFD05373.1"/>
    </source>
</evidence>
<dbReference type="HOGENOM" id="CLU_196685_0_0_10"/>